<dbReference type="Pfam" id="PF14223">
    <property type="entry name" value="Retrotran_gag_2"/>
    <property type="match status" value="1"/>
</dbReference>
<dbReference type="PANTHER" id="PTHR42648">
    <property type="entry name" value="TRANSPOSASE, PUTATIVE-RELATED"/>
    <property type="match status" value="1"/>
</dbReference>
<evidence type="ECO:0000256" key="3">
    <source>
        <dbReference type="SAM" id="MobiDB-lite"/>
    </source>
</evidence>
<dbReference type="InterPro" id="IPR012337">
    <property type="entry name" value="RNaseH-like_sf"/>
</dbReference>
<feature type="region of interest" description="Disordered" evidence="3">
    <location>
        <begin position="581"/>
        <end position="600"/>
    </location>
</feature>
<sequence>MEIPFKVLASTGGGRAKGPKDTLYLKKKLYTYYMSLGTKLGDQIDDFNKLILDLANIDIEIGGEDQALMLLTLLPSSYKNFVETLLYGRESLTIENVLAILNSKESKKKTKGTKEEISNGLYVRGKSNHSGKSHSGGSLRFKSRGGTGKLKSFICHSKGHLKRVCLMKKSSGFIWKGKHDQDYDSSNYEENAYCGEALVVIRNDEMTENVIDSGNEANKEDSKGPVEATNMENFNASAQNHLILNLDSFKSLLVDWHSWCSGLPPENSKWSDLVSEDLEQLHDDDLEEMDLKWNMTLLSMRAKKFYQRTGKCRAPRSNRPTEIGIKEAIKDSDSGRVEIQANMALNVDTHNLRFINFRKHHIKYKESGVLFSEEIALLKRSVGHKEYLMGLLKTELEKVKEEKEGFEFKIAKFEKSSKDLDDLLASQLMKKDLWIVDCSCIMTGNIAHLQISKDFDGGICNFVCGGANGGRITGKGTIKTDKLDFEDVYFVKELKTKDETSEILMNFIKEIENLVDKKVKIIRSDNGTEFKNNAMDEFCREKEGNGPKWMFDLDSLTQSMNYVPVVAGTFSNVSAEKNGTADQQVNTASPEVNTGSREVSTAVPEINTATPEDLMGPIPTTEDTQVEDQEIELGEYFTILSSFFCLSTHHTRNSQRVIQRTCDCDVQSIVKQEEDNSTTELTCLKGHRAIGQSRDYRNKKDERGIVIKNKARLVAQGHTQEEGIDYDEVFAPVARIEQYEYSMAYASYMVFTV</sequence>
<dbReference type="Proteomes" id="UP001151760">
    <property type="component" value="Unassembled WGS sequence"/>
</dbReference>
<feature type="compositionally biased region" description="Polar residues" evidence="3">
    <location>
        <begin position="581"/>
        <end position="599"/>
    </location>
</feature>
<protein>
    <submittedName>
        <fullName evidence="5">Retrovirus-related pol polyprotein from transposon TNT 1-94</fullName>
    </submittedName>
</protein>
<evidence type="ECO:0000256" key="1">
    <source>
        <dbReference type="ARBA" id="ARBA00022723"/>
    </source>
</evidence>
<dbReference type="SUPFAM" id="SSF53098">
    <property type="entry name" value="Ribonuclease H-like"/>
    <property type="match status" value="1"/>
</dbReference>
<reference evidence="5" key="1">
    <citation type="journal article" date="2022" name="Int. J. Mol. Sci.">
        <title>Draft Genome of Tanacetum Coccineum: Genomic Comparison of Closely Related Tanacetum-Family Plants.</title>
        <authorList>
            <person name="Yamashiro T."/>
            <person name="Shiraishi A."/>
            <person name="Nakayama K."/>
            <person name="Satake H."/>
        </authorList>
    </citation>
    <scope>NUCLEOTIDE SEQUENCE</scope>
</reference>
<proteinExistence type="predicted"/>
<dbReference type="InterPro" id="IPR036397">
    <property type="entry name" value="RNaseH_sf"/>
</dbReference>
<feature type="domain" description="Reverse transcriptase Ty1/copia-type" evidence="4">
    <location>
        <begin position="685"/>
        <end position="746"/>
    </location>
</feature>
<comment type="caution">
    <text evidence="5">The sequence shown here is derived from an EMBL/GenBank/DDBJ whole genome shotgun (WGS) entry which is preliminary data.</text>
</comment>
<reference evidence="5" key="2">
    <citation type="submission" date="2022-01" db="EMBL/GenBank/DDBJ databases">
        <authorList>
            <person name="Yamashiro T."/>
            <person name="Shiraishi A."/>
            <person name="Satake H."/>
            <person name="Nakayama K."/>
        </authorList>
    </citation>
    <scope>NUCLEOTIDE SEQUENCE</scope>
</reference>
<keyword evidence="1" id="KW-0479">Metal-binding</keyword>
<evidence type="ECO:0000313" key="5">
    <source>
        <dbReference type="EMBL" id="GJS88075.1"/>
    </source>
</evidence>
<keyword evidence="2" id="KW-0378">Hydrolase</keyword>
<keyword evidence="6" id="KW-1185">Reference proteome</keyword>
<feature type="region of interest" description="Disordered" evidence="3">
    <location>
        <begin position="109"/>
        <end position="141"/>
    </location>
</feature>
<dbReference type="EMBL" id="BQNB010011247">
    <property type="protein sequence ID" value="GJS88075.1"/>
    <property type="molecule type" value="Genomic_DNA"/>
</dbReference>
<dbReference type="InterPro" id="IPR039537">
    <property type="entry name" value="Retrotran_Ty1/copia-like"/>
</dbReference>
<evidence type="ECO:0000256" key="2">
    <source>
        <dbReference type="ARBA" id="ARBA00022801"/>
    </source>
</evidence>
<dbReference type="InterPro" id="IPR013103">
    <property type="entry name" value="RVT_2"/>
</dbReference>
<dbReference type="Pfam" id="PF07727">
    <property type="entry name" value="RVT_2"/>
    <property type="match status" value="1"/>
</dbReference>
<evidence type="ECO:0000259" key="4">
    <source>
        <dbReference type="Pfam" id="PF07727"/>
    </source>
</evidence>
<dbReference type="Gene3D" id="3.30.420.10">
    <property type="entry name" value="Ribonuclease H-like superfamily/Ribonuclease H"/>
    <property type="match status" value="1"/>
</dbReference>
<accession>A0ABQ4ZGB5</accession>
<dbReference type="PANTHER" id="PTHR42648:SF32">
    <property type="entry name" value="RIBONUCLEASE H-LIKE DOMAIN, GAG-PRE-INTEGRASE DOMAIN PROTEIN-RELATED"/>
    <property type="match status" value="1"/>
</dbReference>
<gene>
    <name evidence="5" type="ORF">Tco_0770711</name>
</gene>
<evidence type="ECO:0000313" key="6">
    <source>
        <dbReference type="Proteomes" id="UP001151760"/>
    </source>
</evidence>
<name>A0ABQ4ZGB5_9ASTR</name>
<organism evidence="5 6">
    <name type="scientific">Tanacetum coccineum</name>
    <dbReference type="NCBI Taxonomy" id="301880"/>
    <lineage>
        <taxon>Eukaryota</taxon>
        <taxon>Viridiplantae</taxon>
        <taxon>Streptophyta</taxon>
        <taxon>Embryophyta</taxon>
        <taxon>Tracheophyta</taxon>
        <taxon>Spermatophyta</taxon>
        <taxon>Magnoliopsida</taxon>
        <taxon>eudicotyledons</taxon>
        <taxon>Gunneridae</taxon>
        <taxon>Pentapetalae</taxon>
        <taxon>asterids</taxon>
        <taxon>campanulids</taxon>
        <taxon>Asterales</taxon>
        <taxon>Asteraceae</taxon>
        <taxon>Asteroideae</taxon>
        <taxon>Anthemideae</taxon>
        <taxon>Anthemidinae</taxon>
        <taxon>Tanacetum</taxon>
    </lineage>
</organism>